<dbReference type="Gene3D" id="1.25.40.10">
    <property type="entry name" value="Tetratricopeptide repeat domain"/>
    <property type="match status" value="1"/>
</dbReference>
<dbReference type="EMBL" id="JAVDYB010000001">
    <property type="protein sequence ID" value="MDR7273653.1"/>
    <property type="molecule type" value="Genomic_DNA"/>
</dbReference>
<dbReference type="GO" id="GO:0003677">
    <property type="term" value="F:DNA binding"/>
    <property type="evidence" value="ECO:0007669"/>
    <property type="project" value="InterPro"/>
</dbReference>
<dbReference type="SUPFAM" id="SSF48452">
    <property type="entry name" value="TPR-like"/>
    <property type="match status" value="1"/>
</dbReference>
<feature type="domain" description="DUF6596" evidence="7">
    <location>
        <begin position="172"/>
        <end position="272"/>
    </location>
</feature>
<dbReference type="SUPFAM" id="SSF88659">
    <property type="entry name" value="Sigma3 and sigma4 domains of RNA polymerase sigma factors"/>
    <property type="match status" value="1"/>
</dbReference>
<dbReference type="AlphaFoldDB" id="A0AAE3YGU2"/>
<accession>A0AAE3YGU2</accession>
<dbReference type="InterPro" id="IPR011990">
    <property type="entry name" value="TPR-like_helical_dom_sf"/>
</dbReference>
<organism evidence="8 9">
    <name type="scientific">Catenuloplanes atrovinosus</name>
    <dbReference type="NCBI Taxonomy" id="137266"/>
    <lineage>
        <taxon>Bacteria</taxon>
        <taxon>Bacillati</taxon>
        <taxon>Actinomycetota</taxon>
        <taxon>Actinomycetes</taxon>
        <taxon>Micromonosporales</taxon>
        <taxon>Micromonosporaceae</taxon>
        <taxon>Catenuloplanes</taxon>
    </lineage>
</organism>
<feature type="domain" description="RNA polymerase sigma-70 region 2" evidence="5">
    <location>
        <begin position="15"/>
        <end position="76"/>
    </location>
</feature>
<gene>
    <name evidence="8" type="ORF">J2S41_000431</name>
</gene>
<dbReference type="RefSeq" id="WP_310362318.1">
    <property type="nucleotide sequence ID" value="NZ_JAVDYB010000001.1"/>
</dbReference>
<evidence type="ECO:0000256" key="3">
    <source>
        <dbReference type="ARBA" id="ARBA00023082"/>
    </source>
</evidence>
<dbReference type="Gene3D" id="1.10.1740.10">
    <property type="match status" value="1"/>
</dbReference>
<evidence type="ECO:0000256" key="2">
    <source>
        <dbReference type="ARBA" id="ARBA00023015"/>
    </source>
</evidence>
<keyword evidence="4" id="KW-0804">Transcription</keyword>
<keyword evidence="2" id="KW-0805">Transcription regulation</keyword>
<evidence type="ECO:0000259" key="5">
    <source>
        <dbReference type="Pfam" id="PF04542"/>
    </source>
</evidence>
<dbReference type="GO" id="GO:0006352">
    <property type="term" value="P:DNA-templated transcription initiation"/>
    <property type="evidence" value="ECO:0007669"/>
    <property type="project" value="InterPro"/>
</dbReference>
<dbReference type="InterPro" id="IPR013325">
    <property type="entry name" value="RNA_pol_sigma_r2"/>
</dbReference>
<comment type="caution">
    <text evidence="8">The sequence shown here is derived from an EMBL/GenBank/DDBJ whole genome shotgun (WGS) entry which is preliminary data.</text>
</comment>
<dbReference type="InterPro" id="IPR036388">
    <property type="entry name" value="WH-like_DNA-bd_sf"/>
</dbReference>
<dbReference type="GO" id="GO:0016987">
    <property type="term" value="F:sigma factor activity"/>
    <property type="evidence" value="ECO:0007669"/>
    <property type="project" value="UniProtKB-KW"/>
</dbReference>
<dbReference type="InterPro" id="IPR046531">
    <property type="entry name" value="DUF6596"/>
</dbReference>
<sequence length="404" mass="44336">MDPHRRIEAIWRMEAARLIASLSRLTRDVGTAEEIAQDVFVAALEQWPSGGVPPNPAGWLHTTGRHKAIDRIRRDRMRDERQLSAALDPTVPDGSDDDLLALIFTACHPVLTREARTALTLRLLGGLSTDEIAHAFLAPSPTIGQRISRAKRTLAEAKVPFAPPHGDELRERLPAVLEVIYLIFTEGYAATSGDAWIRRDLAEEAMRLGRMLTGLLPREPEPYGLVALMELQASRFRARIAPDGSPVLLQDQDRSRWDRTLIQHGLAALDRATALARPLGPYSVQAAIAAVHARAPRFEETDWEAIVALYDALGQIAPSPVVALNRAVAVLHADGPAAALAAIDEVRADPRMARHHLVGAVRGDVLLRLGRAAEAAEEWERAADLAPNQRESRLLRERAARALT</sequence>
<evidence type="ECO:0000313" key="9">
    <source>
        <dbReference type="Proteomes" id="UP001183643"/>
    </source>
</evidence>
<feature type="domain" description="RNA polymerase sigma factor 70 region 4 type 2" evidence="6">
    <location>
        <begin position="104"/>
        <end position="154"/>
    </location>
</feature>
<dbReference type="InterPro" id="IPR007627">
    <property type="entry name" value="RNA_pol_sigma70_r2"/>
</dbReference>
<dbReference type="Gene3D" id="1.10.10.10">
    <property type="entry name" value="Winged helix-like DNA-binding domain superfamily/Winged helix DNA-binding domain"/>
    <property type="match status" value="1"/>
</dbReference>
<dbReference type="InterPro" id="IPR013249">
    <property type="entry name" value="RNA_pol_sigma70_r4_t2"/>
</dbReference>
<dbReference type="Pfam" id="PF08281">
    <property type="entry name" value="Sigma70_r4_2"/>
    <property type="match status" value="1"/>
</dbReference>
<dbReference type="SUPFAM" id="SSF88946">
    <property type="entry name" value="Sigma2 domain of RNA polymerase sigma factors"/>
    <property type="match status" value="1"/>
</dbReference>
<dbReference type="Pfam" id="PF04542">
    <property type="entry name" value="Sigma70_r2"/>
    <property type="match status" value="1"/>
</dbReference>
<keyword evidence="3" id="KW-0731">Sigma factor</keyword>
<keyword evidence="9" id="KW-1185">Reference proteome</keyword>
<dbReference type="Proteomes" id="UP001183643">
    <property type="component" value="Unassembled WGS sequence"/>
</dbReference>
<dbReference type="Pfam" id="PF20239">
    <property type="entry name" value="DUF6596"/>
    <property type="match status" value="1"/>
</dbReference>
<comment type="similarity">
    <text evidence="1">Belongs to the sigma-70 factor family. ECF subfamily.</text>
</comment>
<reference evidence="8" key="1">
    <citation type="submission" date="2023-07" db="EMBL/GenBank/DDBJ databases">
        <title>Sequencing the genomes of 1000 actinobacteria strains.</title>
        <authorList>
            <person name="Klenk H.-P."/>
        </authorList>
    </citation>
    <scope>NUCLEOTIDE SEQUENCE</scope>
    <source>
        <strain evidence="8">DSM 44707</strain>
    </source>
</reference>
<dbReference type="InterPro" id="IPR013324">
    <property type="entry name" value="RNA_pol_sigma_r3/r4-like"/>
</dbReference>
<evidence type="ECO:0000256" key="1">
    <source>
        <dbReference type="ARBA" id="ARBA00010641"/>
    </source>
</evidence>
<evidence type="ECO:0000259" key="7">
    <source>
        <dbReference type="Pfam" id="PF20239"/>
    </source>
</evidence>
<protein>
    <submittedName>
        <fullName evidence="8">RNA polymerase sigma factor</fullName>
    </submittedName>
</protein>
<evidence type="ECO:0000313" key="8">
    <source>
        <dbReference type="EMBL" id="MDR7273653.1"/>
    </source>
</evidence>
<dbReference type="PANTHER" id="PTHR47756:SF2">
    <property type="entry name" value="BLL6612 PROTEIN"/>
    <property type="match status" value="1"/>
</dbReference>
<dbReference type="PANTHER" id="PTHR47756">
    <property type="entry name" value="BLL6612 PROTEIN-RELATED"/>
    <property type="match status" value="1"/>
</dbReference>
<name>A0AAE3YGU2_9ACTN</name>
<proteinExistence type="inferred from homology"/>
<evidence type="ECO:0000259" key="6">
    <source>
        <dbReference type="Pfam" id="PF08281"/>
    </source>
</evidence>
<evidence type="ECO:0000256" key="4">
    <source>
        <dbReference type="ARBA" id="ARBA00023163"/>
    </source>
</evidence>